<protein>
    <recommendedName>
        <fullName evidence="3">Baseplate protein J-like domain-containing protein</fullName>
    </recommendedName>
</protein>
<keyword evidence="2" id="KW-1185">Reference proteome</keyword>
<comment type="caution">
    <text evidence="1">The sequence shown here is derived from an EMBL/GenBank/DDBJ whole genome shotgun (WGS) entry which is preliminary data.</text>
</comment>
<evidence type="ECO:0000313" key="1">
    <source>
        <dbReference type="EMBL" id="CAD0007538.1"/>
    </source>
</evidence>
<proteinExistence type="predicted"/>
<accession>A0A6V6Z6Y1</accession>
<dbReference type="RefSeq" id="WP_031455480.1">
    <property type="nucleotide sequence ID" value="NZ_CAIJDO010000196.1"/>
</dbReference>
<dbReference type="AlphaFoldDB" id="A0A6V6Z6Y1"/>
<gene>
    <name evidence="1" type="ORF">FLACHUCJ7_03367</name>
</gene>
<sequence>MLVIDQNSAINSLNESLIPNSTLIDGRTEQDWLYFVAEFSKLINFYNDTNTIEGNWNPFLLKDPVFLMASISKTNYKNLYAVYKTICTEIQKQSLNTNAGNLNSKALSKLFDHLNAIYKIIESWTHYMQKTNEKYDLKNYILHEVQTKLSIDFWAIQSFRQYLYTSSVNKVFIEPAPVSKFVSFETHLWSINKDKSPFWEVFGFESEQNILNTSETMIAFSLNILTKKADQLFSFLQTVIHHSSDEFKKLSHKKSKFPDTTLLRSFINILKIQQDQLNGISQKHLDFYYRDILKQTKLPALADSTFLCATLAKTDSVYNLPVGTLFNAGVDAQKNPILFASQKNTALNPASIVSANTLCYQPDTSSYNLQSIKSTSVQKDPDGKIISWPTFGESNPNAASVPIGIAFASPMLLLREGKRIITLTLEFDSAIYLSFLQKASYFLSTQNDWLKLELDPTVFKINTSLTTVTIEISLAATEAAIEPFLINPDGLKTEWPMLKILFESVPNPGTPPKVLSITIGVKVYEVKTFQLYNDFGELNTKNPFPPFGPIPVENANFIIGNNEILSKPIDKFIIGINWDKRPSDFGTYYKQYNDFIKPVVSNVTLGEKLRNIIGLSPKPVPVVNDGTFCNASFTVDFNILEGKSWQELKINKVDSPNGVDVFAPAIFNPDPVFLFDPENGDPTVPFVTDSKSYYMYSKTITSDSQVVIDNTFAVDPKIQNEPLKFTDTSSSGFIKLVLSGPEYGFGSEIYPNVVTHIALENANSLAKAKGKDDAIFIPSANLPFAPKIKSFFANYSASVTYKLDSTAGEYPLQYFIYTPFKNYQIFDNADQTNTHVNTAISGSGSTVTNGLPIYPSFDYTGGLFIELENLICNSTLNLYFELARNSTAITPGESVTYFYLSNSGWEEIKPLADETNQFKRSGIIELPIPADCCNNEIYMSGKNNWISVVVSGTPDSYSNTTFLQTNGFSVQRTGTEFLLDTETPQINSGTITKPQNAIPQIATLIQPFASFGGKAAENETNKNQRVSNTIKTKNRVITSSDYYTLIAQQYDSVYYSKIVNKKYQNSCTVYLVKKMDSGNDSNAFIPLASNSLESDVEDFLKENASPFANITVSNFNMEYVSVTAKIVVESGYQPILIHKNVNDALKLYLSPWINSAAAQTEIEKPLINAKVTSFIQNIEGVALAENVSFSSYYINSKTRIQTVCKKNKATLKAYGPTTLLVSAPDHNITF</sequence>
<organism evidence="1 2">
    <name type="scientific">Flavobacterium chungangense</name>
    <dbReference type="NCBI Taxonomy" id="554283"/>
    <lineage>
        <taxon>Bacteria</taxon>
        <taxon>Pseudomonadati</taxon>
        <taxon>Bacteroidota</taxon>
        <taxon>Flavobacteriia</taxon>
        <taxon>Flavobacteriales</taxon>
        <taxon>Flavobacteriaceae</taxon>
        <taxon>Flavobacterium</taxon>
    </lineage>
</organism>
<dbReference type="Proteomes" id="UP000556700">
    <property type="component" value="Unassembled WGS sequence"/>
</dbReference>
<evidence type="ECO:0000313" key="2">
    <source>
        <dbReference type="Proteomes" id="UP000556700"/>
    </source>
</evidence>
<evidence type="ECO:0008006" key="3">
    <source>
        <dbReference type="Google" id="ProtNLM"/>
    </source>
</evidence>
<reference evidence="1 2" key="1">
    <citation type="submission" date="2020-06" db="EMBL/GenBank/DDBJ databases">
        <authorList>
            <person name="Criscuolo A."/>
        </authorList>
    </citation>
    <scope>NUCLEOTIDE SEQUENCE [LARGE SCALE GENOMIC DNA]</scope>
    <source>
        <strain evidence="2">CIP 110025</strain>
    </source>
</reference>
<dbReference type="EMBL" id="CAIJDO010000196">
    <property type="protein sequence ID" value="CAD0007538.1"/>
    <property type="molecule type" value="Genomic_DNA"/>
</dbReference>
<name>A0A6V6Z6Y1_9FLAO</name>